<dbReference type="Proteomes" id="UP000285456">
    <property type="component" value="Unassembled WGS sequence"/>
</dbReference>
<comment type="caution">
    <text evidence="1">The sequence shown here is derived from an EMBL/GenBank/DDBJ whole genome shotgun (WGS) entry which is preliminary data.</text>
</comment>
<gene>
    <name evidence="1" type="ORF">D1B32_12155</name>
</gene>
<organism evidence="1 2">
    <name type="scientific">Oceanobacillus profundus</name>
    <dbReference type="NCBI Taxonomy" id="372463"/>
    <lineage>
        <taxon>Bacteria</taxon>
        <taxon>Bacillati</taxon>
        <taxon>Bacillota</taxon>
        <taxon>Bacilli</taxon>
        <taxon>Bacillales</taxon>
        <taxon>Bacillaceae</taxon>
        <taxon>Oceanobacillus</taxon>
    </lineage>
</organism>
<sequence length="639" mass="74466">MEDNISLKPVANEKHIDRLYRTISLPDYHPNDNIRIKVLDFERNTVETLNQVKVDLGMDSGYGSRYRVRAKLSMAVAGVRESYWLEQKEEAIAGIDKINHYRIRGVSDKKLRSDWVYSNVKDDKNDTVLYELLHDILEVLLTANDEDLEYVIDTMAADMMQSIMLEEAPEIQSQFSDDEELSTSIKSASALLSSVMKRDFNENLVSSVQSFVELLRSYNVMDRFEEKQTDFIYLLLESFLEEKLDNIVKNATYEAILRNDEEIHLLLQTAYELDVKGSLINALYRTNIDDHFVSLVNDTVQLISEPIVYEEIVYKQNETYYNLFKTMLEEIYLPLLVLDQQSVLLESDLKDKNLSRVTETPTEIEYIHHNHIVKESMVRDIIELLIHDFDKPIQDLTIDFLEHIITPAREHKLSLWIEYAPVELIEYITSISSKTSLVDSTSRLTISEKKTPDVFENLHKVDTQKRKSLSYQFQSNLGDLIQIVSTSESQPYQQKVIMRVLDQYLSQQLIDKNIQNDRKSIYYQDDVKSKQIKESKIANLFERIWFSDHLKVDSRNEIHGNRDRLNASTQMNYLNVYLPYLMDTHINVRKDNNEVVVHSMPSDIYLMKDIDEVHYTTDSVTGNSPIGEFVLGRSTLQGR</sequence>
<evidence type="ECO:0000313" key="2">
    <source>
        <dbReference type="Proteomes" id="UP000285456"/>
    </source>
</evidence>
<evidence type="ECO:0000313" key="1">
    <source>
        <dbReference type="EMBL" id="RHW31983.1"/>
    </source>
</evidence>
<dbReference type="EMBL" id="QWEH01000007">
    <property type="protein sequence ID" value="RHW31983.1"/>
    <property type="molecule type" value="Genomic_DNA"/>
</dbReference>
<proteinExistence type="predicted"/>
<keyword evidence="2" id="KW-1185">Reference proteome</keyword>
<protein>
    <submittedName>
        <fullName evidence="1">Uncharacterized protein</fullName>
    </submittedName>
</protein>
<name>A0A417YGQ6_9BACI</name>
<accession>A0A417YGQ6</accession>
<dbReference type="AlphaFoldDB" id="A0A417YGQ6"/>
<dbReference type="OrthoDB" id="2974722at2"/>
<reference evidence="1 2" key="1">
    <citation type="journal article" date="2007" name="Int. J. Syst. Evol. Microbiol.">
        <title>Oceanobacillus profundus sp. nov., isolated from a deep-sea sediment core.</title>
        <authorList>
            <person name="Kim Y.G."/>
            <person name="Choi D.H."/>
            <person name="Hyun S."/>
            <person name="Cho B.C."/>
        </authorList>
    </citation>
    <scope>NUCLEOTIDE SEQUENCE [LARGE SCALE GENOMIC DNA]</scope>
    <source>
        <strain evidence="1 2">DSM 18246</strain>
    </source>
</reference>
<dbReference type="RefSeq" id="WP_118889541.1">
    <property type="nucleotide sequence ID" value="NZ_PHUT01000007.1"/>
</dbReference>